<sequence>MASRRSLTYLLLSCTLPFFQNLVEAQFSPFNIPGQNLTVTFSEESASECPTKDSTSGISFSTYNIPPQTTCYNLATLFSSNSTSGHTVGNETYSVNQTYTLYNQDLYSSATNYSRIRYQQVNETGDIGSGEDAAIFFTVWSGADCEQAANGPDQLGGQPYYVWTCQSEKAGDCYTVPISIQSFSIGRVSTTYSYADKCFEAEERGAAGRVEAAKFGLFAAMLVAMYLVV</sequence>
<dbReference type="AlphaFoldDB" id="A0A8H6RQ53"/>
<reference evidence="2" key="1">
    <citation type="submission" date="2020-04" db="EMBL/GenBank/DDBJ databases">
        <title>Draft genome resource of the tomato pathogen Pseudocercospora fuligena.</title>
        <authorList>
            <person name="Zaccaron A."/>
        </authorList>
    </citation>
    <scope>NUCLEOTIDE SEQUENCE</scope>
    <source>
        <strain evidence="2">PF001</strain>
    </source>
</reference>
<name>A0A8H6RQ53_9PEZI</name>
<feature type="chain" id="PRO_5034112398" description="AA1-like domain-containing protein" evidence="1">
    <location>
        <begin position="26"/>
        <end position="229"/>
    </location>
</feature>
<evidence type="ECO:0000313" key="2">
    <source>
        <dbReference type="EMBL" id="KAF7195288.1"/>
    </source>
</evidence>
<dbReference type="Proteomes" id="UP000660729">
    <property type="component" value="Unassembled WGS sequence"/>
</dbReference>
<dbReference type="OrthoDB" id="3633429at2759"/>
<feature type="signal peptide" evidence="1">
    <location>
        <begin position="1"/>
        <end position="25"/>
    </location>
</feature>
<dbReference type="EMBL" id="JABCIY010000041">
    <property type="protein sequence ID" value="KAF7195288.1"/>
    <property type="molecule type" value="Genomic_DNA"/>
</dbReference>
<evidence type="ECO:0000256" key="1">
    <source>
        <dbReference type="SAM" id="SignalP"/>
    </source>
</evidence>
<gene>
    <name evidence="2" type="ORF">HII31_03494</name>
</gene>
<comment type="caution">
    <text evidence="2">The sequence shown here is derived from an EMBL/GenBank/DDBJ whole genome shotgun (WGS) entry which is preliminary data.</text>
</comment>
<proteinExistence type="predicted"/>
<accession>A0A8H6RQ53</accession>
<evidence type="ECO:0000313" key="3">
    <source>
        <dbReference type="Proteomes" id="UP000660729"/>
    </source>
</evidence>
<keyword evidence="3" id="KW-1185">Reference proteome</keyword>
<protein>
    <recommendedName>
        <fullName evidence="4">AA1-like domain-containing protein</fullName>
    </recommendedName>
</protein>
<organism evidence="2 3">
    <name type="scientific">Pseudocercospora fuligena</name>
    <dbReference type="NCBI Taxonomy" id="685502"/>
    <lineage>
        <taxon>Eukaryota</taxon>
        <taxon>Fungi</taxon>
        <taxon>Dikarya</taxon>
        <taxon>Ascomycota</taxon>
        <taxon>Pezizomycotina</taxon>
        <taxon>Dothideomycetes</taxon>
        <taxon>Dothideomycetidae</taxon>
        <taxon>Mycosphaerellales</taxon>
        <taxon>Mycosphaerellaceae</taxon>
        <taxon>Pseudocercospora</taxon>
    </lineage>
</organism>
<evidence type="ECO:0008006" key="4">
    <source>
        <dbReference type="Google" id="ProtNLM"/>
    </source>
</evidence>
<keyword evidence="1" id="KW-0732">Signal</keyword>